<organism evidence="1 2">
    <name type="scientific">Paenibacillus alvei</name>
    <name type="common">Bacillus alvei</name>
    <dbReference type="NCBI Taxonomy" id="44250"/>
    <lineage>
        <taxon>Bacteria</taxon>
        <taxon>Bacillati</taxon>
        <taxon>Bacillota</taxon>
        <taxon>Bacilli</taxon>
        <taxon>Bacillales</taxon>
        <taxon>Paenibacillaceae</taxon>
        <taxon>Paenibacillus</taxon>
    </lineage>
</organism>
<protein>
    <submittedName>
        <fullName evidence="1">Uncharacterized protein</fullName>
    </submittedName>
</protein>
<dbReference type="AlphaFoldDB" id="A0A383RD20"/>
<sequence>MYDKDLLFTLDKLFSYCSQRINLVRGVMIDQYDQLMDEILKIKKAASRKSIKPVNFVKRCNAVISLYNAYEAEFCRDKERMQWVQPYRGELKKNVQFNLTEANQENELKKNVDINVDVIKKKRGGARKGAGRKSIGVKKPVTISMPQSEWDEIDSLIQSGEFQSYADYFRTLHRKK</sequence>
<name>A0A383RD20_PAEAL</name>
<reference evidence="2" key="1">
    <citation type="submission" date="2018-08" db="EMBL/GenBank/DDBJ databases">
        <authorList>
            <person name="Chevrot R."/>
        </authorList>
    </citation>
    <scope>NUCLEOTIDE SEQUENCE [LARGE SCALE GENOMIC DNA]</scope>
</reference>
<evidence type="ECO:0000313" key="1">
    <source>
        <dbReference type="EMBL" id="SYX84591.1"/>
    </source>
</evidence>
<proteinExistence type="predicted"/>
<evidence type="ECO:0000313" key="2">
    <source>
        <dbReference type="Proteomes" id="UP000304148"/>
    </source>
</evidence>
<gene>
    <name evidence="1" type="ORF">PBLR_13013</name>
</gene>
<dbReference type="RefSeq" id="WP_138186469.1">
    <property type="nucleotide sequence ID" value="NZ_LS992241.1"/>
</dbReference>
<accession>A0A383RD20</accession>
<dbReference type="EMBL" id="LS992241">
    <property type="protein sequence ID" value="SYX84591.1"/>
    <property type="molecule type" value="Genomic_DNA"/>
</dbReference>
<dbReference type="Proteomes" id="UP000304148">
    <property type="component" value="Chromosome"/>
</dbReference>